<dbReference type="EMBL" id="CP002736">
    <property type="protein sequence ID" value="AEF92979.1"/>
    <property type="molecule type" value="Genomic_DNA"/>
</dbReference>
<evidence type="ECO:0000256" key="1">
    <source>
        <dbReference type="ARBA" id="ARBA00023125"/>
    </source>
</evidence>
<gene>
    <name evidence="3" type="ordered locus">Desca_0074</name>
</gene>
<dbReference type="KEGG" id="dca:Desca_0074"/>
<dbReference type="GO" id="GO:0003677">
    <property type="term" value="F:DNA binding"/>
    <property type="evidence" value="ECO:0007669"/>
    <property type="project" value="UniProtKB-UniRule"/>
</dbReference>
<sequence length="99" mass="10584">MLGNMTKILGQMQQLQEQLKKLTVEATAGDGTVKIIMNAQQNVLAVRFDPDKAGNIGPEALGQMIIEAFNEAQAASKAKAREEVTKVTGLNLSSLPGLF</sequence>
<keyword evidence="2" id="KW-0963">Cytoplasm</keyword>
<dbReference type="GO" id="GO:0043590">
    <property type="term" value="C:bacterial nucleoid"/>
    <property type="evidence" value="ECO:0007669"/>
    <property type="project" value="UniProtKB-UniRule"/>
</dbReference>
<protein>
    <recommendedName>
        <fullName evidence="2">Nucleoid-associated protein Desca_0074</fullName>
    </recommendedName>
</protein>
<dbReference type="NCBIfam" id="TIGR00103">
    <property type="entry name" value="DNA_YbaB_EbfC"/>
    <property type="match status" value="1"/>
</dbReference>
<dbReference type="Pfam" id="PF02575">
    <property type="entry name" value="YbaB_DNA_bd"/>
    <property type="match status" value="1"/>
</dbReference>
<evidence type="ECO:0000256" key="2">
    <source>
        <dbReference type="HAMAP-Rule" id="MF_00274"/>
    </source>
</evidence>
<dbReference type="STRING" id="868595.Desca_0074"/>
<evidence type="ECO:0000313" key="4">
    <source>
        <dbReference type="Proteomes" id="UP000009226"/>
    </source>
</evidence>
<name>F6B4F6_DESCC</name>
<dbReference type="HAMAP" id="MF_00274">
    <property type="entry name" value="DNA_YbaB_EbfC"/>
    <property type="match status" value="1"/>
</dbReference>
<dbReference type="PIRSF" id="PIRSF004555">
    <property type="entry name" value="UCP004555"/>
    <property type="match status" value="1"/>
</dbReference>
<dbReference type="Gene3D" id="3.30.1310.10">
    <property type="entry name" value="Nucleoid-associated protein YbaB-like domain"/>
    <property type="match status" value="1"/>
</dbReference>
<dbReference type="Proteomes" id="UP000009226">
    <property type="component" value="Chromosome"/>
</dbReference>
<dbReference type="AlphaFoldDB" id="F6B4F6"/>
<dbReference type="InterPro" id="IPR004401">
    <property type="entry name" value="YbaB/EbfC"/>
</dbReference>
<comment type="similarity">
    <text evidence="2">Belongs to the YbaB/EbfC family.</text>
</comment>
<dbReference type="GO" id="GO:0005829">
    <property type="term" value="C:cytosol"/>
    <property type="evidence" value="ECO:0007669"/>
    <property type="project" value="TreeGrafter"/>
</dbReference>
<keyword evidence="1 2" id="KW-0238">DNA-binding</keyword>
<comment type="function">
    <text evidence="2">Binds to DNA and alters its conformation. May be involved in regulation of gene expression, nucleoid organization and DNA protection.</text>
</comment>
<dbReference type="eggNOG" id="COG0718">
    <property type="taxonomic scope" value="Bacteria"/>
</dbReference>
<dbReference type="InterPro" id="IPR036894">
    <property type="entry name" value="YbaB-like_sf"/>
</dbReference>
<comment type="subcellular location">
    <subcellularLocation>
        <location evidence="2">Cytoplasm</location>
        <location evidence="2">Nucleoid</location>
    </subcellularLocation>
</comment>
<dbReference type="PANTHER" id="PTHR33449:SF1">
    <property type="entry name" value="NUCLEOID-ASSOCIATED PROTEIN YBAB"/>
    <property type="match status" value="1"/>
</dbReference>
<dbReference type="SUPFAM" id="SSF82607">
    <property type="entry name" value="YbaB-like"/>
    <property type="match status" value="1"/>
</dbReference>
<dbReference type="HOGENOM" id="CLU_140930_3_1_9"/>
<dbReference type="RefSeq" id="WP_003540728.1">
    <property type="nucleotide sequence ID" value="NC_015565.1"/>
</dbReference>
<proteinExistence type="inferred from homology"/>
<comment type="subunit">
    <text evidence="2">Homodimer.</text>
</comment>
<accession>F6B4F6</accession>
<organism evidence="3 4">
    <name type="scientific">Desulfotomaculum nigrificans (strain DSM 14880 / VKM B-2319 / CO-1-SRB)</name>
    <name type="common">Desulfotomaculum carboxydivorans</name>
    <dbReference type="NCBI Taxonomy" id="868595"/>
    <lineage>
        <taxon>Bacteria</taxon>
        <taxon>Bacillati</taxon>
        <taxon>Bacillota</taxon>
        <taxon>Clostridia</taxon>
        <taxon>Eubacteriales</taxon>
        <taxon>Desulfotomaculaceae</taxon>
        <taxon>Desulfotomaculum</taxon>
    </lineage>
</organism>
<reference evidence="3 4" key="1">
    <citation type="submission" date="2011-05" db="EMBL/GenBank/DDBJ databases">
        <title>Complete sequence of Desulfotomaculum carboxydivorans CO-1-SRB.</title>
        <authorList>
            <consortium name="US DOE Joint Genome Institute"/>
            <person name="Lucas S."/>
            <person name="Han J."/>
            <person name="Lapidus A."/>
            <person name="Cheng J.-F."/>
            <person name="Goodwin L."/>
            <person name="Pitluck S."/>
            <person name="Peters L."/>
            <person name="Mikhailova N."/>
            <person name="Lu M."/>
            <person name="Han C."/>
            <person name="Tapia R."/>
            <person name="Land M."/>
            <person name="Hauser L."/>
            <person name="Kyrpides N."/>
            <person name="Ivanova N."/>
            <person name="Pagani I."/>
            <person name="Stams A."/>
            <person name="Plugge C."/>
            <person name="Muyzer G."/>
            <person name="Kuever J."/>
            <person name="Parshina S."/>
            <person name="Ivanova A."/>
            <person name="Nazina T."/>
            <person name="Woyke T."/>
        </authorList>
    </citation>
    <scope>NUCLEOTIDE SEQUENCE [LARGE SCALE GENOMIC DNA]</scope>
    <source>
        <strain evidence="4">DSM 14880 / VKM B-2319 / CO-1-SRB</strain>
    </source>
</reference>
<keyword evidence="4" id="KW-1185">Reference proteome</keyword>
<evidence type="ECO:0000313" key="3">
    <source>
        <dbReference type="EMBL" id="AEF92979.1"/>
    </source>
</evidence>
<dbReference type="PANTHER" id="PTHR33449">
    <property type="entry name" value="NUCLEOID-ASSOCIATED PROTEIN YBAB"/>
    <property type="match status" value="1"/>
</dbReference>